<dbReference type="InterPro" id="IPR032675">
    <property type="entry name" value="LRR_dom_sf"/>
</dbReference>
<evidence type="ECO:0000313" key="2">
    <source>
        <dbReference type="Proteomes" id="UP000053477"/>
    </source>
</evidence>
<sequence length="519" mass="58540">MSDDSQSRENQTSAHECNYKHLHPAALDALADIVDRLRRGNASGCFAAQDDWIEALNFPAPVPLLHDPAQAADDNKAADRFSAALDTLHLADIALSAIQEHIRLQKETCERRLISLRARGGFSSLPDDVLSIVLEHAYEGENGIVSVSMKLSHVCHRFRQLALRIPTLWSRIWYRMDINLVSLLWDRIKKPVAKITFYAVSSAGDVVPFIRCTAARSKLWSEVYHVFTPDVTLTKDILDVMARETHELHAPFLSFLYIDGSRSTLQLPPSENSLHYYSTWSMPRLAKFLVENFIPTPLTSATSLKEFQLSLKYKQVEDSSATRSGEILSSLILFLESCHALKIIKMAIWSLPEFTGLSTINSADLPSVEALELCFSDCRGSPLEIFFRNARFPNVSTMELCVYATANDTLVQEGLDAVLRDTHNLDRLDNLTLTTSRTEQNAPLQFPFLSLSRLKHLTFSSPMARYDDVFPEGPCLPALKTLTFENCDDLDKDSAEMLLDRLKAQGNSLDVREIWKQYR</sequence>
<dbReference type="InParanoid" id="A0A0H2R902"/>
<protein>
    <submittedName>
        <fullName evidence="1">Uncharacterized protein</fullName>
    </submittedName>
</protein>
<name>A0A0H2R902_9AGAM</name>
<evidence type="ECO:0000313" key="1">
    <source>
        <dbReference type="EMBL" id="KLO07887.1"/>
    </source>
</evidence>
<dbReference type="SUPFAM" id="SSF52047">
    <property type="entry name" value="RNI-like"/>
    <property type="match status" value="1"/>
</dbReference>
<keyword evidence="2" id="KW-1185">Reference proteome</keyword>
<reference evidence="1 2" key="1">
    <citation type="submission" date="2015-04" db="EMBL/GenBank/DDBJ databases">
        <title>Complete genome sequence of Schizopora paradoxa KUC8140, a cosmopolitan wood degrader in East Asia.</title>
        <authorList>
            <consortium name="DOE Joint Genome Institute"/>
            <person name="Min B."/>
            <person name="Park H."/>
            <person name="Jang Y."/>
            <person name="Kim J.-J."/>
            <person name="Kim K.H."/>
            <person name="Pangilinan J."/>
            <person name="Lipzen A."/>
            <person name="Riley R."/>
            <person name="Grigoriev I.V."/>
            <person name="Spatafora J.W."/>
            <person name="Choi I.-G."/>
        </authorList>
    </citation>
    <scope>NUCLEOTIDE SEQUENCE [LARGE SCALE GENOMIC DNA]</scope>
    <source>
        <strain evidence="1 2">KUC8140</strain>
    </source>
</reference>
<dbReference type="Gene3D" id="1.20.1280.50">
    <property type="match status" value="1"/>
</dbReference>
<dbReference type="OrthoDB" id="3365698at2759"/>
<proteinExistence type="predicted"/>
<organism evidence="1 2">
    <name type="scientific">Schizopora paradoxa</name>
    <dbReference type="NCBI Taxonomy" id="27342"/>
    <lineage>
        <taxon>Eukaryota</taxon>
        <taxon>Fungi</taxon>
        <taxon>Dikarya</taxon>
        <taxon>Basidiomycota</taxon>
        <taxon>Agaricomycotina</taxon>
        <taxon>Agaricomycetes</taxon>
        <taxon>Hymenochaetales</taxon>
        <taxon>Schizoporaceae</taxon>
        <taxon>Schizopora</taxon>
    </lineage>
</organism>
<dbReference type="EMBL" id="KQ086115">
    <property type="protein sequence ID" value="KLO07887.1"/>
    <property type="molecule type" value="Genomic_DNA"/>
</dbReference>
<dbReference type="Proteomes" id="UP000053477">
    <property type="component" value="Unassembled WGS sequence"/>
</dbReference>
<dbReference type="AlphaFoldDB" id="A0A0H2R902"/>
<gene>
    <name evidence="1" type="ORF">SCHPADRAFT_932128</name>
</gene>
<dbReference type="Gene3D" id="3.80.10.10">
    <property type="entry name" value="Ribonuclease Inhibitor"/>
    <property type="match status" value="1"/>
</dbReference>
<accession>A0A0H2R902</accession>